<dbReference type="EMBL" id="BART01006004">
    <property type="protein sequence ID" value="GAG56276.1"/>
    <property type="molecule type" value="Genomic_DNA"/>
</dbReference>
<sequence>GRNYKIPDSVNIICPIVVSPFTEYVWSRDPELWLTDDIPRILTPDEVQGFLKRGHIKQVYRRPYVEYVL</sequence>
<gene>
    <name evidence="1" type="ORF">S01H4_13643</name>
</gene>
<name>X1A7U9_9ZZZZ</name>
<dbReference type="AlphaFoldDB" id="X1A7U9"/>
<accession>X1A7U9</accession>
<evidence type="ECO:0000313" key="1">
    <source>
        <dbReference type="EMBL" id="GAG56276.1"/>
    </source>
</evidence>
<reference evidence="1" key="1">
    <citation type="journal article" date="2014" name="Front. Microbiol.">
        <title>High frequency of phylogenetically diverse reductive dehalogenase-homologous genes in deep subseafloor sedimentary metagenomes.</title>
        <authorList>
            <person name="Kawai M."/>
            <person name="Futagami T."/>
            <person name="Toyoda A."/>
            <person name="Takaki Y."/>
            <person name="Nishi S."/>
            <person name="Hori S."/>
            <person name="Arai W."/>
            <person name="Tsubouchi T."/>
            <person name="Morono Y."/>
            <person name="Uchiyama I."/>
            <person name="Ito T."/>
            <person name="Fujiyama A."/>
            <person name="Inagaki F."/>
            <person name="Takami H."/>
        </authorList>
    </citation>
    <scope>NUCLEOTIDE SEQUENCE</scope>
    <source>
        <strain evidence="1">Expedition CK06-06</strain>
    </source>
</reference>
<organism evidence="1">
    <name type="scientific">marine sediment metagenome</name>
    <dbReference type="NCBI Taxonomy" id="412755"/>
    <lineage>
        <taxon>unclassified sequences</taxon>
        <taxon>metagenomes</taxon>
        <taxon>ecological metagenomes</taxon>
    </lineage>
</organism>
<comment type="caution">
    <text evidence="1">The sequence shown here is derived from an EMBL/GenBank/DDBJ whole genome shotgun (WGS) entry which is preliminary data.</text>
</comment>
<feature type="non-terminal residue" evidence="1">
    <location>
        <position position="1"/>
    </location>
</feature>
<proteinExistence type="predicted"/>
<protein>
    <submittedName>
        <fullName evidence="1">Uncharacterized protein</fullName>
    </submittedName>
</protein>